<evidence type="ECO:0000313" key="4">
    <source>
        <dbReference type="EMBL" id="VIP02462.1"/>
    </source>
</evidence>
<dbReference type="Pfam" id="PF02470">
    <property type="entry name" value="MlaD"/>
    <property type="match status" value="1"/>
</dbReference>
<protein>
    <recommendedName>
        <fullName evidence="3">Mce/MlaD domain-containing protein</fullName>
    </recommendedName>
</protein>
<dbReference type="EMBL" id="LR593887">
    <property type="protein sequence ID" value="VTS01472.1"/>
    <property type="molecule type" value="Genomic_DNA"/>
</dbReference>
<dbReference type="EMBL" id="LR586016">
    <property type="protein sequence ID" value="VIP02462.1"/>
    <property type="molecule type" value="Genomic_DNA"/>
</dbReference>
<dbReference type="PANTHER" id="PTHR33371:SF4">
    <property type="entry name" value="INTERMEMBRANE PHOSPHOLIPID TRANSPORT SYSTEM BINDING PROTEIN MLAD"/>
    <property type="match status" value="1"/>
</dbReference>
<feature type="domain" description="Mce/MlaD" evidence="3">
    <location>
        <begin position="38"/>
        <end position="98"/>
    </location>
</feature>
<accession>A0A6C2YNJ5</accession>
<organism evidence="4">
    <name type="scientific">Tuwongella immobilis</name>
    <dbReference type="NCBI Taxonomy" id="692036"/>
    <lineage>
        <taxon>Bacteria</taxon>
        <taxon>Pseudomonadati</taxon>
        <taxon>Planctomycetota</taxon>
        <taxon>Planctomycetia</taxon>
        <taxon>Gemmatales</taxon>
        <taxon>Gemmataceae</taxon>
        <taxon>Tuwongella</taxon>
    </lineage>
</organism>
<name>A0A6C2YNJ5_9BACT</name>
<feature type="region of interest" description="Disordered" evidence="1">
    <location>
        <begin position="431"/>
        <end position="461"/>
    </location>
</feature>
<evidence type="ECO:0000256" key="1">
    <source>
        <dbReference type="SAM" id="MobiDB-lite"/>
    </source>
</evidence>
<dbReference type="RefSeq" id="WP_162657636.1">
    <property type="nucleotide sequence ID" value="NZ_LR593887.1"/>
</dbReference>
<dbReference type="PANTHER" id="PTHR33371">
    <property type="entry name" value="INTERMEMBRANE PHOSPHOLIPID TRANSPORT SYSTEM BINDING PROTEIN MLAD-RELATED"/>
    <property type="match status" value="1"/>
</dbReference>
<keyword evidence="2" id="KW-0812">Transmembrane</keyword>
<keyword evidence="5" id="KW-1185">Reference proteome</keyword>
<reference evidence="4" key="1">
    <citation type="submission" date="2019-04" db="EMBL/GenBank/DDBJ databases">
        <authorList>
            <consortium name="Science for Life Laboratories"/>
        </authorList>
    </citation>
    <scope>NUCLEOTIDE SEQUENCE</scope>
    <source>
        <strain evidence="4">MBLW1</strain>
    </source>
</reference>
<dbReference type="InParanoid" id="A0A6C2YNJ5"/>
<dbReference type="InterPro" id="IPR003399">
    <property type="entry name" value="Mce/MlaD"/>
</dbReference>
<keyword evidence="2" id="KW-0472">Membrane</keyword>
<evidence type="ECO:0000259" key="3">
    <source>
        <dbReference type="Pfam" id="PF02470"/>
    </source>
</evidence>
<proteinExistence type="predicted"/>
<dbReference type="Proteomes" id="UP000464378">
    <property type="component" value="Chromosome"/>
</dbReference>
<dbReference type="InterPro" id="IPR052336">
    <property type="entry name" value="MlaD_Phospholipid_Transporter"/>
</dbReference>
<feature type="transmembrane region" description="Helical" evidence="2">
    <location>
        <begin position="12"/>
        <end position="30"/>
    </location>
</feature>
<sequence>MSDRGNQVRLGLFTLFAMGMLAALIFLFSGSPNLLKNTVQYVVVFSDAPGISEGAPVRRSGVRIGEVQSLELVPETGLVRVAIVVDPRYVPRTKEDITLVRGLITNDTSVDLIPRIQEKGRFDLGEPVPVGTELVGLPPPNARTILTQASEVLPTAQASLDEIRRSVQRIDKLAPRLEETLVAIRDAASTIGDFVPELRKTNDELRGVITGIRTAGPQLRETNEQVQVLLANVNTVAEEFRVFFKTNEPELTRSIKNAAISIERIGEVLNDSNRENVSKAILNVKNASDRFEKIAENTEATLKSLADTITMTGTDIQKLFERARVGFDNVEKRFNEFIKKIEPYEERFSKIVGNVESATSQINQGAMDVREVIRNFTRPDGTVQKLLTDPGIYNQTYLIVANLNRIIPRLDRILQDFEVFADKIARHPESIGVGGAVRPSSGLKESPESTVPRSPLIPPRP</sequence>
<evidence type="ECO:0000256" key="2">
    <source>
        <dbReference type="SAM" id="Phobius"/>
    </source>
</evidence>
<evidence type="ECO:0000313" key="5">
    <source>
        <dbReference type="Proteomes" id="UP000464378"/>
    </source>
</evidence>
<gene>
    <name evidence="4" type="ORF">GMBLW1_14980</name>
</gene>
<keyword evidence="2" id="KW-1133">Transmembrane helix</keyword>
<dbReference type="KEGG" id="tim:GMBLW1_14980"/>
<dbReference type="AlphaFoldDB" id="A0A6C2YNJ5"/>
<dbReference type="SUPFAM" id="SSF58104">
    <property type="entry name" value="Methyl-accepting chemotaxis protein (MCP) signaling domain"/>
    <property type="match status" value="1"/>
</dbReference>